<protein>
    <submittedName>
        <fullName evidence="3">Peroxygenase 4</fullName>
    </submittedName>
</protein>
<feature type="region of interest" description="Disordered" evidence="2">
    <location>
        <begin position="1"/>
        <end position="22"/>
    </location>
</feature>
<name>A0AAX6I8S9_IRIPA</name>
<gene>
    <name evidence="3" type="ORF">M6B38_269860</name>
</gene>
<dbReference type="InterPro" id="IPR011992">
    <property type="entry name" value="EF-hand-dom_pair"/>
</dbReference>
<comment type="caution">
    <text evidence="3">The sequence shown here is derived from an EMBL/GenBank/DDBJ whole genome shotgun (WGS) entry which is preliminary data.</text>
</comment>
<reference evidence="3" key="2">
    <citation type="submission" date="2023-04" db="EMBL/GenBank/DDBJ databases">
        <authorList>
            <person name="Bruccoleri R.E."/>
            <person name="Oakeley E.J."/>
            <person name="Faust A.-M."/>
            <person name="Dessus-Babus S."/>
            <person name="Altorfer M."/>
            <person name="Burckhardt D."/>
            <person name="Oertli M."/>
            <person name="Naumann U."/>
            <person name="Petersen F."/>
            <person name="Wong J."/>
        </authorList>
    </citation>
    <scope>NUCLEOTIDE SEQUENCE</scope>
    <source>
        <strain evidence="3">GSM-AAB239-AS_SAM_17_03QT</strain>
        <tissue evidence="3">Leaf</tissue>
    </source>
</reference>
<evidence type="ECO:0000256" key="1">
    <source>
        <dbReference type="ARBA" id="ARBA00006765"/>
    </source>
</evidence>
<dbReference type="InterPro" id="IPR007736">
    <property type="entry name" value="Caleosin-related"/>
</dbReference>
<proteinExistence type="inferred from homology"/>
<dbReference type="SUPFAM" id="SSF47473">
    <property type="entry name" value="EF-hand"/>
    <property type="match status" value="1"/>
</dbReference>
<reference evidence="3" key="1">
    <citation type="journal article" date="2023" name="GigaByte">
        <title>Genome assembly of the bearded iris, Iris pallida Lam.</title>
        <authorList>
            <person name="Bruccoleri R.E."/>
            <person name="Oakeley E.J."/>
            <person name="Faust A.M.E."/>
            <person name="Altorfer M."/>
            <person name="Dessus-Babus S."/>
            <person name="Burckhardt D."/>
            <person name="Oertli M."/>
            <person name="Naumann U."/>
            <person name="Petersen F."/>
            <person name="Wong J."/>
        </authorList>
    </citation>
    <scope>NUCLEOTIDE SEQUENCE</scope>
    <source>
        <strain evidence="3">GSM-AAB239-AS_SAM_17_03QT</strain>
    </source>
</reference>
<dbReference type="GO" id="GO:0004497">
    <property type="term" value="F:monooxygenase activity"/>
    <property type="evidence" value="ECO:0007669"/>
    <property type="project" value="TreeGrafter"/>
</dbReference>
<sequence length="202" mass="22260">MSSNISEGGGGEEKMDGGGGGGEIMTALQKHVAFFDRNKDGIIYPSETYQGFRAIGCGIPLSVFAAAFINGFLGPKTKPGKYPSLRFPIYVKNISKGKHGSDSDAYDSEGRFVPAKFEDIFIKHAHTHPNALTSEELATMLKENRDPKNYAGWVASWIEWKILYSLCKDKNGLLQKDTVRGAYDGSLFLQMEKERASPQKKV</sequence>
<dbReference type="Pfam" id="PF05042">
    <property type="entry name" value="Caleosin"/>
    <property type="match status" value="1"/>
</dbReference>
<dbReference type="Proteomes" id="UP001140949">
    <property type="component" value="Unassembled WGS sequence"/>
</dbReference>
<dbReference type="EMBL" id="JANAVB010003599">
    <property type="protein sequence ID" value="KAJ6849287.1"/>
    <property type="molecule type" value="Genomic_DNA"/>
</dbReference>
<dbReference type="PANTHER" id="PTHR31495">
    <property type="entry name" value="PEROXYGENASE 3-RELATED"/>
    <property type="match status" value="1"/>
</dbReference>
<comment type="similarity">
    <text evidence="1">Belongs to the caleosin family.</text>
</comment>
<dbReference type="GO" id="GO:0005509">
    <property type="term" value="F:calcium ion binding"/>
    <property type="evidence" value="ECO:0007669"/>
    <property type="project" value="TreeGrafter"/>
</dbReference>
<evidence type="ECO:0000256" key="2">
    <source>
        <dbReference type="SAM" id="MobiDB-lite"/>
    </source>
</evidence>
<accession>A0AAX6I8S9</accession>
<dbReference type="AlphaFoldDB" id="A0AAX6I8S9"/>
<organism evidence="3 4">
    <name type="scientific">Iris pallida</name>
    <name type="common">Sweet iris</name>
    <dbReference type="NCBI Taxonomy" id="29817"/>
    <lineage>
        <taxon>Eukaryota</taxon>
        <taxon>Viridiplantae</taxon>
        <taxon>Streptophyta</taxon>
        <taxon>Embryophyta</taxon>
        <taxon>Tracheophyta</taxon>
        <taxon>Spermatophyta</taxon>
        <taxon>Magnoliopsida</taxon>
        <taxon>Liliopsida</taxon>
        <taxon>Asparagales</taxon>
        <taxon>Iridaceae</taxon>
        <taxon>Iridoideae</taxon>
        <taxon>Irideae</taxon>
        <taxon>Iris</taxon>
    </lineage>
</organism>
<evidence type="ECO:0000313" key="3">
    <source>
        <dbReference type="EMBL" id="KAJ6849287.1"/>
    </source>
</evidence>
<dbReference type="PANTHER" id="PTHR31495:SF1">
    <property type="entry name" value="INACTIVE PEROXYGENASE-LIKE PROTEIN-RELATED"/>
    <property type="match status" value="1"/>
</dbReference>
<evidence type="ECO:0000313" key="4">
    <source>
        <dbReference type="Proteomes" id="UP001140949"/>
    </source>
</evidence>
<keyword evidence="4" id="KW-1185">Reference proteome</keyword>